<protein>
    <submittedName>
        <fullName evidence="2">Uncharacterized membrane protein</fullName>
    </submittedName>
</protein>
<gene>
    <name evidence="2" type="ORF">SAMN05444266_10472</name>
</gene>
<organism evidence="2 3">
    <name type="scientific">Chitinophaga jiangningensis</name>
    <dbReference type="NCBI Taxonomy" id="1419482"/>
    <lineage>
        <taxon>Bacteria</taxon>
        <taxon>Pseudomonadati</taxon>
        <taxon>Bacteroidota</taxon>
        <taxon>Chitinophagia</taxon>
        <taxon>Chitinophagales</taxon>
        <taxon>Chitinophagaceae</taxon>
        <taxon>Chitinophaga</taxon>
    </lineage>
</organism>
<sequence>MITLLLSLLFLGLMAGLFYSWSVSVMPGITKLNDIQFLSAMQAMNRAILNPLFLIPFIGTVFLLPFATWQQASQPAFYYLLAASVLYIAGVFGVTITGNVPLNDSLDKFNLVNATAEALAAQRRLFETPWVNLHTIRTICGILAFACGLIGLYQAAANK</sequence>
<keyword evidence="1" id="KW-1133">Transmembrane helix</keyword>
<dbReference type="AlphaFoldDB" id="A0A1M7BUA1"/>
<evidence type="ECO:0000256" key="1">
    <source>
        <dbReference type="SAM" id="Phobius"/>
    </source>
</evidence>
<accession>A0A1M7BUA1</accession>
<dbReference type="Proteomes" id="UP000184420">
    <property type="component" value="Unassembled WGS sequence"/>
</dbReference>
<feature type="transmembrane region" description="Helical" evidence="1">
    <location>
        <begin position="135"/>
        <end position="156"/>
    </location>
</feature>
<reference evidence="2 3" key="1">
    <citation type="submission" date="2016-11" db="EMBL/GenBank/DDBJ databases">
        <authorList>
            <person name="Jaros S."/>
            <person name="Januszkiewicz K."/>
            <person name="Wedrychowicz H."/>
        </authorList>
    </citation>
    <scope>NUCLEOTIDE SEQUENCE [LARGE SCALE GENOMIC DNA]</scope>
    <source>
        <strain evidence="2 3">DSM 27406</strain>
    </source>
</reference>
<keyword evidence="1" id="KW-0812">Transmembrane</keyword>
<feature type="transmembrane region" description="Helical" evidence="1">
    <location>
        <begin position="76"/>
        <end position="96"/>
    </location>
</feature>
<name>A0A1M7BUA1_9BACT</name>
<feature type="transmembrane region" description="Helical" evidence="1">
    <location>
        <begin position="44"/>
        <end position="64"/>
    </location>
</feature>
<dbReference type="EMBL" id="FRBL01000004">
    <property type="protein sequence ID" value="SHL58551.1"/>
    <property type="molecule type" value="Genomic_DNA"/>
</dbReference>
<keyword evidence="3" id="KW-1185">Reference proteome</keyword>
<dbReference type="InterPro" id="IPR013901">
    <property type="entry name" value="Anthrone_oxy"/>
</dbReference>
<evidence type="ECO:0000313" key="3">
    <source>
        <dbReference type="Proteomes" id="UP000184420"/>
    </source>
</evidence>
<dbReference type="STRING" id="1419482.SAMN05444266_10472"/>
<evidence type="ECO:0000313" key="2">
    <source>
        <dbReference type="EMBL" id="SHL58551.1"/>
    </source>
</evidence>
<keyword evidence="1" id="KW-0472">Membrane</keyword>
<dbReference type="OrthoDB" id="772592at2"/>
<dbReference type="Pfam" id="PF08592">
    <property type="entry name" value="Anthrone_oxy"/>
    <property type="match status" value="1"/>
</dbReference>
<proteinExistence type="predicted"/>